<dbReference type="GO" id="GO:0005829">
    <property type="term" value="C:cytosol"/>
    <property type="evidence" value="ECO:0007669"/>
    <property type="project" value="TreeGrafter"/>
</dbReference>
<comment type="caution">
    <text evidence="12">Was originally thought to be a dihydrodipicolinate synthase (DHDPS), catalyzing the condensation of (S)-aspartate-beta-semialdehyde [(S)-ASA] and pyruvate to dihydrodipicolinate (DHDP). However, it was shown in E.coli that the product of the enzymatic reaction is not dihydrodipicolinate but in fact (4S)-4-hydroxy-2,3,4,5-tetrahydro-(2S)-dipicolinic acid (HTPA), and that the consecutive dehydration reaction leading to DHDP is not spontaneous but catalyzed by DapB.</text>
</comment>
<evidence type="ECO:0000256" key="6">
    <source>
        <dbReference type="ARBA" id="ARBA00022605"/>
    </source>
</evidence>
<dbReference type="PROSITE" id="PS00666">
    <property type="entry name" value="DHDPS_2"/>
    <property type="match status" value="1"/>
</dbReference>
<keyword evidence="10 12" id="KW-0704">Schiff base</keyword>
<dbReference type="SMART" id="SM01130">
    <property type="entry name" value="DHDPS"/>
    <property type="match status" value="1"/>
</dbReference>
<accession>A0A5J6WV03</accession>
<dbReference type="InterPro" id="IPR002220">
    <property type="entry name" value="DapA-like"/>
</dbReference>
<dbReference type="PRINTS" id="PR00146">
    <property type="entry name" value="DHPICSNTHASE"/>
</dbReference>
<feature type="active site" description="Proton donor/acceptor" evidence="12 14">
    <location>
        <position position="132"/>
    </location>
</feature>
<dbReference type="EMBL" id="CP040449">
    <property type="protein sequence ID" value="QFI53543.1"/>
    <property type="molecule type" value="Genomic_DNA"/>
</dbReference>
<dbReference type="GO" id="GO:0008840">
    <property type="term" value="F:4-hydroxy-tetrahydrodipicolinate synthase activity"/>
    <property type="evidence" value="ECO:0007669"/>
    <property type="project" value="UniProtKB-UniRule"/>
</dbReference>
<name>A0A5J6WV03_9GAMM</name>
<feature type="binding site" evidence="12 15">
    <location>
        <position position="202"/>
    </location>
    <ligand>
        <name>pyruvate</name>
        <dbReference type="ChEBI" id="CHEBI:15361"/>
    </ligand>
</feature>
<keyword evidence="6 12" id="KW-0028">Amino-acid biosynthesis</keyword>
<comment type="subunit">
    <text evidence="12">Homotetramer; dimer of dimers.</text>
</comment>
<dbReference type="InterPro" id="IPR020624">
    <property type="entry name" value="Schiff_base-form_aldolases_CS"/>
</dbReference>
<evidence type="ECO:0000256" key="14">
    <source>
        <dbReference type="PIRSR" id="PIRSR001365-1"/>
    </source>
</evidence>
<keyword evidence="17" id="KW-1185">Reference proteome</keyword>
<comment type="catalytic activity">
    <reaction evidence="11 12">
        <text>L-aspartate 4-semialdehyde + pyruvate = (2S,4S)-4-hydroxy-2,3,4,5-tetrahydrodipicolinate + H2O + H(+)</text>
        <dbReference type="Rhea" id="RHEA:34171"/>
        <dbReference type="ChEBI" id="CHEBI:15361"/>
        <dbReference type="ChEBI" id="CHEBI:15377"/>
        <dbReference type="ChEBI" id="CHEBI:15378"/>
        <dbReference type="ChEBI" id="CHEBI:67139"/>
        <dbReference type="ChEBI" id="CHEBI:537519"/>
        <dbReference type="EC" id="4.3.3.7"/>
    </reaction>
</comment>
<keyword evidence="5 12" id="KW-0963">Cytoplasm</keyword>
<proteinExistence type="inferred from homology"/>
<dbReference type="InterPro" id="IPR013785">
    <property type="entry name" value="Aldolase_TIM"/>
</dbReference>
<evidence type="ECO:0000256" key="13">
    <source>
        <dbReference type="PIRNR" id="PIRNR001365"/>
    </source>
</evidence>
<sequence>MFQGSIVALITPFRDGRLDEEALQRLVEWHVEQGTHGIVPVGTTGESPTLSHDEHCRLIELVVKQVAGRIPVIAGAGSNNPVEAIEYTRHAQQAGADGTLHVAGYYNRPNQEGLYHHFKAVHDATELPIILYNIPPRAIVDIQPQTMARLAELPRIVGVKDATGDLSRPWTERQLIKKPFTWLSGEDATAVAYNIGGGTGCISVTANVAPKLVAEVQNLTLAGRWDEARELQDRLIPLHQAMFAEPSPAGAKYAASLLGFCTEECRLPVMPLSEATRTRIRQAMQALALID</sequence>
<comment type="similarity">
    <text evidence="3 12 13">Belongs to the DapA family.</text>
</comment>
<dbReference type="RefSeq" id="WP_193003140.1">
    <property type="nucleotide sequence ID" value="NZ_CP040449.1"/>
</dbReference>
<dbReference type="Pfam" id="PF00701">
    <property type="entry name" value="DHDPS"/>
    <property type="match status" value="1"/>
</dbReference>
<evidence type="ECO:0000256" key="12">
    <source>
        <dbReference type="HAMAP-Rule" id="MF_00418"/>
    </source>
</evidence>
<comment type="subcellular location">
    <subcellularLocation>
        <location evidence="12">Cytoplasm</location>
    </subcellularLocation>
</comment>
<keyword evidence="7 12" id="KW-0220">Diaminopimelate biosynthesis</keyword>
<dbReference type="NCBIfam" id="TIGR00674">
    <property type="entry name" value="dapA"/>
    <property type="match status" value="1"/>
</dbReference>
<evidence type="ECO:0000256" key="3">
    <source>
        <dbReference type="ARBA" id="ARBA00007592"/>
    </source>
</evidence>
<dbReference type="PANTHER" id="PTHR12128">
    <property type="entry name" value="DIHYDRODIPICOLINATE SYNTHASE"/>
    <property type="match status" value="1"/>
</dbReference>
<dbReference type="PIRSF" id="PIRSF001365">
    <property type="entry name" value="DHDPS"/>
    <property type="match status" value="1"/>
</dbReference>
<feature type="site" description="Part of a proton relay during catalysis" evidence="12">
    <location>
        <position position="43"/>
    </location>
</feature>
<dbReference type="KEGG" id="asim:FE240_01785"/>
<gene>
    <name evidence="12" type="primary">dapA</name>
    <name evidence="16" type="ORF">FE240_01785</name>
</gene>
<evidence type="ECO:0000256" key="1">
    <source>
        <dbReference type="ARBA" id="ARBA00003294"/>
    </source>
</evidence>
<dbReference type="UniPathway" id="UPA00034">
    <property type="reaction ID" value="UER00017"/>
</dbReference>
<dbReference type="EC" id="4.3.3.7" evidence="4 12"/>
<evidence type="ECO:0000256" key="7">
    <source>
        <dbReference type="ARBA" id="ARBA00022915"/>
    </source>
</evidence>
<evidence type="ECO:0000256" key="8">
    <source>
        <dbReference type="ARBA" id="ARBA00023154"/>
    </source>
</evidence>
<dbReference type="SUPFAM" id="SSF51569">
    <property type="entry name" value="Aldolase"/>
    <property type="match status" value="1"/>
</dbReference>
<dbReference type="PROSITE" id="PS00665">
    <property type="entry name" value="DHDPS_1"/>
    <property type="match status" value="1"/>
</dbReference>
<dbReference type="PANTHER" id="PTHR12128:SF66">
    <property type="entry name" value="4-HYDROXY-2-OXOGLUTARATE ALDOLASE, MITOCHONDRIAL"/>
    <property type="match status" value="1"/>
</dbReference>
<dbReference type="AlphaFoldDB" id="A0A5J6WV03"/>
<dbReference type="GO" id="GO:0009089">
    <property type="term" value="P:lysine biosynthetic process via diaminopimelate"/>
    <property type="evidence" value="ECO:0007669"/>
    <property type="project" value="UniProtKB-UniRule"/>
</dbReference>
<organism evidence="16 17">
    <name type="scientific">Aeromonas simiae</name>
    <dbReference type="NCBI Taxonomy" id="218936"/>
    <lineage>
        <taxon>Bacteria</taxon>
        <taxon>Pseudomonadati</taxon>
        <taxon>Pseudomonadota</taxon>
        <taxon>Gammaproteobacteria</taxon>
        <taxon>Aeromonadales</taxon>
        <taxon>Aeromonadaceae</taxon>
        <taxon>Aeromonas</taxon>
    </lineage>
</organism>
<evidence type="ECO:0000256" key="11">
    <source>
        <dbReference type="ARBA" id="ARBA00047836"/>
    </source>
</evidence>
<comment type="function">
    <text evidence="1 12">Catalyzes the condensation of (S)-aspartate-beta-semialdehyde [(S)-ASA] and pyruvate to 4-hydroxy-tetrahydrodipicolinate (HTPA).</text>
</comment>
<keyword evidence="8 12" id="KW-0457">Lysine biosynthesis</keyword>
<feature type="site" description="Part of a proton relay during catalysis" evidence="12">
    <location>
        <position position="106"/>
    </location>
</feature>
<evidence type="ECO:0000256" key="5">
    <source>
        <dbReference type="ARBA" id="ARBA00022490"/>
    </source>
</evidence>
<evidence type="ECO:0000256" key="15">
    <source>
        <dbReference type="PIRSR" id="PIRSR001365-2"/>
    </source>
</evidence>
<dbReference type="Gene3D" id="3.20.20.70">
    <property type="entry name" value="Aldolase class I"/>
    <property type="match status" value="1"/>
</dbReference>
<keyword evidence="9 12" id="KW-0456">Lyase</keyword>
<evidence type="ECO:0000256" key="2">
    <source>
        <dbReference type="ARBA" id="ARBA00005120"/>
    </source>
</evidence>
<dbReference type="HAMAP" id="MF_00418">
    <property type="entry name" value="DapA"/>
    <property type="match status" value="1"/>
</dbReference>
<dbReference type="Proteomes" id="UP000594034">
    <property type="component" value="Chromosome"/>
</dbReference>
<dbReference type="InterPro" id="IPR020625">
    <property type="entry name" value="Schiff_base-form_aldolases_AS"/>
</dbReference>
<evidence type="ECO:0000256" key="10">
    <source>
        <dbReference type="ARBA" id="ARBA00023270"/>
    </source>
</evidence>
<feature type="active site" description="Schiff-base intermediate with substrate" evidence="12 14">
    <location>
        <position position="160"/>
    </location>
</feature>
<dbReference type="InterPro" id="IPR005263">
    <property type="entry name" value="DapA"/>
</dbReference>
<reference evidence="16 17" key="1">
    <citation type="submission" date="2019-05" db="EMBL/GenBank/DDBJ databases">
        <title>OXA-830, a novel chromosomally encoded expanded-spectrum class D beta-lactamase in Aeromonas simiae.</title>
        <authorList>
            <person name="Zhou W."/>
            <person name="Chen Q."/>
        </authorList>
    </citation>
    <scope>NUCLEOTIDE SEQUENCE [LARGE SCALE GENOMIC DNA]</scope>
    <source>
        <strain evidence="16 17">A6</strain>
    </source>
</reference>
<feature type="binding site" evidence="12 15">
    <location>
        <position position="44"/>
    </location>
    <ligand>
        <name>pyruvate</name>
        <dbReference type="ChEBI" id="CHEBI:15361"/>
    </ligand>
</feature>
<evidence type="ECO:0000256" key="4">
    <source>
        <dbReference type="ARBA" id="ARBA00012086"/>
    </source>
</evidence>
<comment type="pathway">
    <text evidence="2 12">Amino-acid biosynthesis; L-lysine biosynthesis via DAP pathway; (S)-tetrahydrodipicolinate from L-aspartate: step 3/4.</text>
</comment>
<evidence type="ECO:0000313" key="17">
    <source>
        <dbReference type="Proteomes" id="UP000594034"/>
    </source>
</evidence>
<evidence type="ECO:0000313" key="16">
    <source>
        <dbReference type="EMBL" id="QFI53543.1"/>
    </source>
</evidence>
<dbReference type="CDD" id="cd00950">
    <property type="entry name" value="DHDPS"/>
    <property type="match status" value="1"/>
</dbReference>
<protein>
    <recommendedName>
        <fullName evidence="4 12">4-hydroxy-tetrahydrodipicolinate synthase</fullName>
        <shortName evidence="12">HTPA synthase</shortName>
        <ecNumber evidence="4 12">4.3.3.7</ecNumber>
    </recommendedName>
</protein>
<dbReference type="GO" id="GO:0019877">
    <property type="term" value="P:diaminopimelate biosynthetic process"/>
    <property type="evidence" value="ECO:0007669"/>
    <property type="project" value="UniProtKB-UniRule"/>
</dbReference>
<evidence type="ECO:0000256" key="9">
    <source>
        <dbReference type="ARBA" id="ARBA00023239"/>
    </source>
</evidence>